<reference evidence="1" key="1">
    <citation type="submission" date="2020-10" db="EMBL/GenBank/DDBJ databases">
        <authorList>
            <person name="Castelo-Branco R."/>
            <person name="Eusebio N."/>
            <person name="Adriana R."/>
            <person name="Vieira A."/>
            <person name="Brugerolle De Fraissinette N."/>
            <person name="Rezende De Castro R."/>
            <person name="Schneider M.P."/>
            <person name="Vasconcelos V."/>
            <person name="Leao P.N."/>
        </authorList>
    </citation>
    <scope>NUCLEOTIDE SEQUENCE</scope>
    <source>
        <strain evidence="1">LEGE 07310</strain>
    </source>
</reference>
<gene>
    <name evidence="1" type="ORF">IQ241_15110</name>
</gene>
<dbReference type="EMBL" id="JADEXG010000036">
    <property type="protein sequence ID" value="MBE9078607.1"/>
    <property type="molecule type" value="Genomic_DNA"/>
</dbReference>
<dbReference type="RefSeq" id="WP_193908606.1">
    <property type="nucleotide sequence ID" value="NZ_JADEXG010000036.1"/>
</dbReference>
<proteinExistence type="predicted"/>
<evidence type="ECO:0000313" key="1">
    <source>
        <dbReference type="EMBL" id="MBE9078607.1"/>
    </source>
</evidence>
<protein>
    <submittedName>
        <fullName evidence="1">Uncharacterized protein</fullName>
    </submittedName>
</protein>
<keyword evidence="2" id="KW-1185">Reference proteome</keyword>
<accession>A0A8J7DC76</accession>
<dbReference type="AlphaFoldDB" id="A0A8J7DC76"/>
<sequence length="477" mass="54638">MSFSPTLALNHWLVSLGKRPTYVVGLDSATVQLEATAKFLQGKAHRVGGPFPALAALLADAASYLPSRIDEAMATWSGWADASSPRVLSQVRSETMARWVVNQYPQRQYPAAMIGASNGAATHLCAALGIPWLPQTLLTCVRHSVDKDEPVRELAWGKKSVRPLLRHNPDLLAYQMHDPNQDRLKVGRVSYFRLKRRRLGPSFEQFLQDRLVPGGTLFLLDCQYTWLSTQADNRHYFQVGGKGKLSPEDYLQPSQQVADFLKRRGSRHRQWQSPLAHGRWPEAEWGFDPELRGDVERFAQQHGFQVCWITFSDPQDLSPLVANLYRWWYQQRGLPSGRLLSESFVYLQPWWVLRLGLVPFWAVFNDQTSLERLTKYLEAAPPYDEVYATLFSNGLYSLGIASIEQWQTIFDRANQHGQFIGVNERAYPRDNASFVRHYTDLKSFKQRYPLPNPLTLSQLSEFLAQTNNHYGVQWTQL</sequence>
<name>A0A8J7DC76_9CYAN</name>
<organism evidence="1 2">
    <name type="scientific">Vasconcelosia minhoensis LEGE 07310</name>
    <dbReference type="NCBI Taxonomy" id="915328"/>
    <lineage>
        <taxon>Bacteria</taxon>
        <taxon>Bacillati</taxon>
        <taxon>Cyanobacteriota</taxon>
        <taxon>Cyanophyceae</taxon>
        <taxon>Nodosilineales</taxon>
        <taxon>Cymatolegaceae</taxon>
        <taxon>Vasconcelosia</taxon>
        <taxon>Vasconcelosia minhoensis</taxon>
    </lineage>
</organism>
<dbReference type="Proteomes" id="UP000636505">
    <property type="component" value="Unassembled WGS sequence"/>
</dbReference>
<evidence type="ECO:0000313" key="2">
    <source>
        <dbReference type="Proteomes" id="UP000636505"/>
    </source>
</evidence>
<comment type="caution">
    <text evidence="1">The sequence shown here is derived from an EMBL/GenBank/DDBJ whole genome shotgun (WGS) entry which is preliminary data.</text>
</comment>